<feature type="compositionally biased region" description="Basic and acidic residues" evidence="2">
    <location>
        <begin position="668"/>
        <end position="684"/>
    </location>
</feature>
<dbReference type="PANTHER" id="PTHR48081">
    <property type="entry name" value="AB HYDROLASE SUPERFAMILY PROTEIN C4A8.06C"/>
    <property type="match status" value="1"/>
</dbReference>
<proteinExistence type="predicted"/>
<dbReference type="PANTHER" id="PTHR48081:SF19">
    <property type="entry name" value="AB HYDROLASE SUPERFAMILY PROTEIN C4A8.06C"/>
    <property type="match status" value="1"/>
</dbReference>
<comment type="caution">
    <text evidence="4">The sequence shown here is derived from an EMBL/GenBank/DDBJ whole genome shotgun (WGS) entry which is preliminary data.</text>
</comment>
<feature type="region of interest" description="Disordered" evidence="2">
    <location>
        <begin position="491"/>
        <end position="520"/>
    </location>
</feature>
<reference evidence="4" key="1">
    <citation type="submission" date="2023-06" db="EMBL/GenBank/DDBJ databases">
        <title>Genome-scale phylogeny and comparative genomics of the fungal order Sordariales.</title>
        <authorList>
            <consortium name="Lawrence Berkeley National Laboratory"/>
            <person name="Hensen N."/>
            <person name="Bonometti L."/>
            <person name="Westerberg I."/>
            <person name="Brannstrom I.O."/>
            <person name="Guillou S."/>
            <person name="Cros-Aarteil S."/>
            <person name="Calhoun S."/>
            <person name="Haridas S."/>
            <person name="Kuo A."/>
            <person name="Mondo S."/>
            <person name="Pangilinan J."/>
            <person name="Riley R."/>
            <person name="Labutti K."/>
            <person name="Andreopoulos B."/>
            <person name="Lipzen A."/>
            <person name="Chen C."/>
            <person name="Yanf M."/>
            <person name="Daum C."/>
            <person name="Ng V."/>
            <person name="Clum A."/>
            <person name="Steindorff A."/>
            <person name="Ohm R."/>
            <person name="Martin F."/>
            <person name="Silar P."/>
            <person name="Natvig D."/>
            <person name="Lalanne C."/>
            <person name="Gautier V."/>
            <person name="Ament-Velasquez S.L."/>
            <person name="Kruys A."/>
            <person name="Hutchinson M.I."/>
            <person name="Powell A.J."/>
            <person name="Barry K."/>
            <person name="Miller A.N."/>
            <person name="Grigoriev I.V."/>
            <person name="Debuchy R."/>
            <person name="Gladieux P."/>
            <person name="Thoren M.H."/>
            <person name="Johannesson H."/>
        </authorList>
    </citation>
    <scope>NUCLEOTIDE SEQUENCE</scope>
    <source>
        <strain evidence="4">8032-3</strain>
    </source>
</reference>
<feature type="domain" description="Alpha/beta hydrolase fold-3" evidence="3">
    <location>
        <begin position="352"/>
        <end position="409"/>
    </location>
</feature>
<accession>A0AAJ0C2Y0</accession>
<dbReference type="SUPFAM" id="SSF53474">
    <property type="entry name" value="alpha/beta-Hydrolases"/>
    <property type="match status" value="1"/>
</dbReference>
<evidence type="ECO:0000259" key="3">
    <source>
        <dbReference type="Pfam" id="PF07859"/>
    </source>
</evidence>
<feature type="compositionally biased region" description="Polar residues" evidence="2">
    <location>
        <begin position="301"/>
        <end position="313"/>
    </location>
</feature>
<feature type="compositionally biased region" description="Basic and acidic residues" evidence="2">
    <location>
        <begin position="645"/>
        <end position="661"/>
    </location>
</feature>
<dbReference type="AlphaFoldDB" id="A0AAJ0C2Y0"/>
<keyword evidence="5" id="KW-1185">Reference proteome</keyword>
<name>A0AAJ0C2Y0_9PEZI</name>
<feature type="domain" description="Alpha/beta hydrolase fold-3" evidence="3">
    <location>
        <begin position="143"/>
        <end position="255"/>
    </location>
</feature>
<feature type="region of interest" description="Disordered" evidence="2">
    <location>
        <begin position="297"/>
        <end position="335"/>
    </location>
</feature>
<dbReference type="Gene3D" id="3.40.50.1820">
    <property type="entry name" value="alpha/beta hydrolase"/>
    <property type="match status" value="1"/>
</dbReference>
<dbReference type="InterPro" id="IPR029058">
    <property type="entry name" value="AB_hydrolase_fold"/>
</dbReference>
<organism evidence="4 5">
    <name type="scientific">Phialemonium atrogriseum</name>
    <dbReference type="NCBI Taxonomy" id="1093897"/>
    <lineage>
        <taxon>Eukaryota</taxon>
        <taxon>Fungi</taxon>
        <taxon>Dikarya</taxon>
        <taxon>Ascomycota</taxon>
        <taxon>Pezizomycotina</taxon>
        <taxon>Sordariomycetes</taxon>
        <taxon>Sordariomycetidae</taxon>
        <taxon>Cephalothecales</taxon>
        <taxon>Cephalothecaceae</taxon>
        <taxon>Phialemonium</taxon>
    </lineage>
</organism>
<dbReference type="GeneID" id="85310959"/>
<protein>
    <submittedName>
        <fullName evidence="4">Alpha/Beta hydrolase protein</fullName>
    </submittedName>
</protein>
<gene>
    <name evidence="4" type="ORF">QBC33DRAFT_537234</name>
</gene>
<dbReference type="EMBL" id="MU839007">
    <property type="protein sequence ID" value="KAK1767749.1"/>
    <property type="molecule type" value="Genomic_DNA"/>
</dbReference>
<evidence type="ECO:0000313" key="5">
    <source>
        <dbReference type="Proteomes" id="UP001244011"/>
    </source>
</evidence>
<evidence type="ECO:0000313" key="4">
    <source>
        <dbReference type="EMBL" id="KAK1767749.1"/>
    </source>
</evidence>
<dbReference type="InterPro" id="IPR050300">
    <property type="entry name" value="GDXG_lipolytic_enzyme"/>
</dbReference>
<dbReference type="Pfam" id="PF07859">
    <property type="entry name" value="Abhydrolase_3"/>
    <property type="match status" value="2"/>
</dbReference>
<keyword evidence="1 4" id="KW-0378">Hydrolase</keyword>
<dbReference type="GO" id="GO:0016787">
    <property type="term" value="F:hydrolase activity"/>
    <property type="evidence" value="ECO:0007669"/>
    <property type="project" value="UniProtKB-KW"/>
</dbReference>
<dbReference type="Proteomes" id="UP001244011">
    <property type="component" value="Unassembled WGS sequence"/>
</dbReference>
<evidence type="ECO:0000256" key="2">
    <source>
        <dbReference type="SAM" id="MobiDB-lite"/>
    </source>
</evidence>
<evidence type="ECO:0000256" key="1">
    <source>
        <dbReference type="ARBA" id="ARBA00022801"/>
    </source>
</evidence>
<feature type="region of interest" description="Disordered" evidence="2">
    <location>
        <begin position="645"/>
        <end position="823"/>
    </location>
</feature>
<dbReference type="RefSeq" id="XP_060283962.1">
    <property type="nucleotide sequence ID" value="XM_060427772.1"/>
</dbReference>
<dbReference type="InterPro" id="IPR013094">
    <property type="entry name" value="AB_hydrolase_3"/>
</dbReference>
<sequence length="823" mass="90444">MHTTSVSLAVLPTVVSTFFKHYLNHKPLRQRPTALLSYDEGLHLVRTFLAFASTRTVEEVQAFTSQWVPHPHWVKVEEATVPEVKLAEAANLLREQLGPEGIRKVGGKQWWQWRKSALKAEWIEMRAEYNERKKKADPGNRVMFYVHGGGYFFGSVDEHRYQMQRHARKLKARVFAPRYRLAPQFPFPCGLQDCLAAYLHLLTYQEPQNIILAGDSAGGGMVVSMLVTMRDQGIPLPAGAILISPWADLTHSFPSVAGECPLDYLPPGGFHHKPSEAWPPPDEEELEQLKKLVIEQKTKDQASVNSSDTSSGVPGSARSKNGKASDGTPTVEDIAQKTHRLSLVIDGKPVEVKEQIQMYTTNELLAHPLVSPVMQPTLGGLPPVLVVVGGGEMLRDEQIYLAHKFADPKKYVPPEAQLDDIARAQIKRYKPTDVKLEVWDDLCHVATTLSFTQPAKYIYRSIAQFGAFLLARAQRTEVDIPFDDDISVISGSGSDSSDADEQPVPNDLRPEGSVGKAGDPLPPFINHMIRHRVTRHGDVFPLGPACDLPGCSLDRDLVGVIKVGPVKKWMEQKQHWETRFYRHKVRVHQKRLEDMVRGFEGFGDGELPPPSALAGRRKAGADLGEKKRTRSLGLALWSLWGSKHDEKTVERERQAGKEAETRVATPAEGKEEAKPVNDDGKLKPSTESGEAVDNPPVLTRQALNQDAIGESSPGKGLLDPSSATGVTGKRPKIGGIAMPFSLGKEADTASMITLNSTTSPSRQPSPRPKSPATGTDRLASSPNQPQLPPVGTPQEEGGAPVGERPGLETFTTAAEELPKANRD</sequence>